<evidence type="ECO:0000256" key="6">
    <source>
        <dbReference type="ARBA" id="ARBA00022989"/>
    </source>
</evidence>
<comment type="subcellular location">
    <subcellularLocation>
        <location evidence="1">Membrane</location>
        <topology evidence="1">Multi-pass membrane protein</topology>
    </subcellularLocation>
</comment>
<evidence type="ECO:0000256" key="1">
    <source>
        <dbReference type="ARBA" id="ARBA00004141"/>
    </source>
</evidence>
<accession>K3WGF0</accession>
<evidence type="ECO:0000256" key="4">
    <source>
        <dbReference type="ARBA" id="ARBA00022692"/>
    </source>
</evidence>
<sequence>MAPKNTSAAATAATALLPQYVTPFHESRANAPPAQPSANGPYTETGVYRYEHNRGSHEFFSPGPHSSERTVTAPSAIFNLASTIVGGGVLSLPYAFDKCGLVLTVVFMVLSAAASNFSLYVIVSCSRRGGATTYEEIVRKALGPKAGLITVTLLVLLTFLTMVAYVILVKDLVGSLGEQFLFARAISVVEKNVLTLICMSLILPVLFTRSMDALRFTSMFSLMSVLLLATAITIRAVKSLQSHGDATSSAPLSTDQVADHTIPIKLFPTHWQDPVFAFPIISISFLCHFNVLPVYRELREPTRQRLKKIVSATMFSTWAFYMLVGTMGYLFAYQLPGGVRDDILNNFSGNDALVNVGRLGLLLTIMMNMPLIMQPCRMNIIRLSKYVSGFVKSYTSKSSSSPSSSGESIALLTTPTLPGAVTPPEVPYVSETVFHVVLTVAIIGGVLALAIVTPGVAVVWNMVGSTVGILISYVLPCVSYIRIRHNKHYSDKRKLAAWVILVVSSMMCVVCTLQSIASVVGL</sequence>
<keyword evidence="6 8" id="KW-1133">Transmembrane helix</keyword>
<feature type="transmembrane region" description="Helical" evidence="8">
    <location>
        <begin position="102"/>
        <end position="125"/>
    </location>
</feature>
<dbReference type="VEuPathDB" id="FungiDB:PYU1_G004031"/>
<dbReference type="EMBL" id="GL376567">
    <property type="status" value="NOT_ANNOTATED_CDS"/>
    <property type="molecule type" value="Genomic_DNA"/>
</dbReference>
<evidence type="ECO:0000259" key="9">
    <source>
        <dbReference type="Pfam" id="PF01490"/>
    </source>
</evidence>
<dbReference type="InParanoid" id="K3WGF0"/>
<keyword evidence="3" id="KW-0813">Transport</keyword>
<dbReference type="InterPro" id="IPR013057">
    <property type="entry name" value="AA_transpt_TM"/>
</dbReference>
<reference evidence="11" key="1">
    <citation type="journal article" date="2010" name="Genome Biol.">
        <title>Genome sequence of the necrotrophic plant pathogen Pythium ultimum reveals original pathogenicity mechanisms and effector repertoire.</title>
        <authorList>
            <person name="Levesque C.A."/>
            <person name="Brouwer H."/>
            <person name="Cano L."/>
            <person name="Hamilton J.P."/>
            <person name="Holt C."/>
            <person name="Huitema E."/>
            <person name="Raffaele S."/>
            <person name="Robideau G.P."/>
            <person name="Thines M."/>
            <person name="Win J."/>
            <person name="Zerillo M.M."/>
            <person name="Beakes G.W."/>
            <person name="Boore J.L."/>
            <person name="Busam D."/>
            <person name="Dumas B."/>
            <person name="Ferriera S."/>
            <person name="Fuerstenberg S.I."/>
            <person name="Gachon C.M."/>
            <person name="Gaulin E."/>
            <person name="Govers F."/>
            <person name="Grenville-Briggs L."/>
            <person name="Horner N."/>
            <person name="Hostetler J."/>
            <person name="Jiang R.H."/>
            <person name="Johnson J."/>
            <person name="Krajaejun T."/>
            <person name="Lin H."/>
            <person name="Meijer H.J."/>
            <person name="Moore B."/>
            <person name="Morris P."/>
            <person name="Phuntmart V."/>
            <person name="Puiu D."/>
            <person name="Shetty J."/>
            <person name="Stajich J.E."/>
            <person name="Tripathy S."/>
            <person name="Wawra S."/>
            <person name="van West P."/>
            <person name="Whitty B.R."/>
            <person name="Coutinho P.M."/>
            <person name="Henrissat B."/>
            <person name="Martin F."/>
            <person name="Thomas P.D."/>
            <person name="Tyler B.M."/>
            <person name="De Vries R.P."/>
            <person name="Kamoun S."/>
            <person name="Yandell M."/>
            <person name="Tisserat N."/>
            <person name="Buell C.R."/>
        </authorList>
    </citation>
    <scope>NUCLEOTIDE SEQUENCE</scope>
    <source>
        <strain evidence="11">DAOM:BR144</strain>
    </source>
</reference>
<feature type="transmembrane region" description="Helical" evidence="8">
    <location>
        <begin position="146"/>
        <end position="168"/>
    </location>
</feature>
<dbReference type="Gene3D" id="1.20.1740.10">
    <property type="entry name" value="Amino acid/polyamine transporter I"/>
    <property type="match status" value="1"/>
</dbReference>
<keyword evidence="7 8" id="KW-0472">Membrane</keyword>
<feature type="domain" description="Amino acid transporter transmembrane" evidence="9">
    <location>
        <begin position="70"/>
        <end position="516"/>
    </location>
</feature>
<dbReference type="Proteomes" id="UP000019132">
    <property type="component" value="Unassembled WGS sequence"/>
</dbReference>
<proteinExistence type="inferred from homology"/>
<dbReference type="OMA" id="FAYVCHY"/>
<feature type="transmembrane region" description="Helical" evidence="8">
    <location>
        <begin position="76"/>
        <end position="96"/>
    </location>
</feature>
<evidence type="ECO:0000256" key="8">
    <source>
        <dbReference type="SAM" id="Phobius"/>
    </source>
</evidence>
<organism evidence="10 11">
    <name type="scientific">Globisporangium ultimum (strain ATCC 200006 / CBS 805.95 / DAOM BR144)</name>
    <name type="common">Pythium ultimum</name>
    <dbReference type="NCBI Taxonomy" id="431595"/>
    <lineage>
        <taxon>Eukaryota</taxon>
        <taxon>Sar</taxon>
        <taxon>Stramenopiles</taxon>
        <taxon>Oomycota</taxon>
        <taxon>Peronosporomycetes</taxon>
        <taxon>Pythiales</taxon>
        <taxon>Pythiaceae</taxon>
        <taxon>Globisporangium</taxon>
    </lineage>
</organism>
<dbReference type="Pfam" id="PF01490">
    <property type="entry name" value="Aa_trans"/>
    <property type="match status" value="1"/>
</dbReference>
<keyword evidence="11" id="KW-1185">Reference proteome</keyword>
<evidence type="ECO:0000256" key="7">
    <source>
        <dbReference type="ARBA" id="ARBA00023136"/>
    </source>
</evidence>
<feature type="transmembrane region" description="Helical" evidence="8">
    <location>
        <begin position="219"/>
        <end position="237"/>
    </location>
</feature>
<dbReference type="EnsemblProtists" id="PYU1_T004041">
    <property type="protein sequence ID" value="PYU1_T004041"/>
    <property type="gene ID" value="PYU1_G004031"/>
</dbReference>
<feature type="transmembrane region" description="Helical" evidence="8">
    <location>
        <begin position="352"/>
        <end position="373"/>
    </location>
</feature>
<evidence type="ECO:0000256" key="5">
    <source>
        <dbReference type="ARBA" id="ARBA00022970"/>
    </source>
</evidence>
<dbReference type="FunCoup" id="K3WGF0">
    <property type="interactions" value="2"/>
</dbReference>
<dbReference type="HOGENOM" id="CLU_595053_0_0_1"/>
<feature type="transmembrane region" description="Helical" evidence="8">
    <location>
        <begin position="188"/>
        <end position="207"/>
    </location>
</feature>
<reference evidence="10" key="3">
    <citation type="submission" date="2015-02" db="UniProtKB">
        <authorList>
            <consortium name="EnsemblProtists"/>
        </authorList>
    </citation>
    <scope>IDENTIFICATION</scope>
    <source>
        <strain evidence="10">DAOM BR144</strain>
    </source>
</reference>
<keyword evidence="4 8" id="KW-0812">Transmembrane</keyword>
<feature type="transmembrane region" description="Helical" evidence="8">
    <location>
        <begin position="315"/>
        <end position="332"/>
    </location>
</feature>
<evidence type="ECO:0000313" key="11">
    <source>
        <dbReference type="Proteomes" id="UP000019132"/>
    </source>
</evidence>
<feature type="transmembrane region" description="Helical" evidence="8">
    <location>
        <begin position="433"/>
        <end position="452"/>
    </location>
</feature>
<evidence type="ECO:0000256" key="3">
    <source>
        <dbReference type="ARBA" id="ARBA00022448"/>
    </source>
</evidence>
<feature type="transmembrane region" description="Helical" evidence="8">
    <location>
        <begin position="458"/>
        <end position="483"/>
    </location>
</feature>
<keyword evidence="5" id="KW-0029">Amino-acid transport</keyword>
<dbReference type="PANTHER" id="PTHR22950">
    <property type="entry name" value="AMINO ACID TRANSPORTER"/>
    <property type="match status" value="1"/>
</dbReference>
<evidence type="ECO:0000256" key="2">
    <source>
        <dbReference type="ARBA" id="ARBA00008066"/>
    </source>
</evidence>
<reference evidence="11" key="2">
    <citation type="submission" date="2010-04" db="EMBL/GenBank/DDBJ databases">
        <authorList>
            <person name="Buell R."/>
            <person name="Hamilton J."/>
            <person name="Hostetler J."/>
        </authorList>
    </citation>
    <scope>NUCLEOTIDE SEQUENCE [LARGE SCALE GENOMIC DNA]</scope>
    <source>
        <strain evidence="11">DAOM:BR144</strain>
    </source>
</reference>
<dbReference type="GO" id="GO:0016020">
    <property type="term" value="C:membrane"/>
    <property type="evidence" value="ECO:0007669"/>
    <property type="project" value="UniProtKB-SubCell"/>
</dbReference>
<dbReference type="STRING" id="431595.K3WGF0"/>
<comment type="similarity">
    <text evidence="2">Belongs to the amino acid/polyamine transporter 2 family.</text>
</comment>
<name>K3WGF0_GLOUD</name>
<dbReference type="AlphaFoldDB" id="K3WGF0"/>
<dbReference type="GO" id="GO:0015179">
    <property type="term" value="F:L-amino acid transmembrane transporter activity"/>
    <property type="evidence" value="ECO:0007669"/>
    <property type="project" value="TreeGrafter"/>
</dbReference>
<feature type="transmembrane region" description="Helical" evidence="8">
    <location>
        <begin position="275"/>
        <end position="295"/>
    </location>
</feature>
<dbReference type="PANTHER" id="PTHR22950:SF458">
    <property type="entry name" value="SODIUM-COUPLED NEUTRAL AMINO ACID TRANSPORTER 11-RELATED"/>
    <property type="match status" value="1"/>
</dbReference>
<evidence type="ECO:0000313" key="10">
    <source>
        <dbReference type="EnsemblProtists" id="PYU1_T004041"/>
    </source>
</evidence>
<dbReference type="eggNOG" id="KOG1305">
    <property type="taxonomic scope" value="Eukaryota"/>
</dbReference>
<protein>
    <recommendedName>
        <fullName evidence="9">Amino acid transporter transmembrane domain-containing protein</fullName>
    </recommendedName>
</protein>
<feature type="transmembrane region" description="Helical" evidence="8">
    <location>
        <begin position="495"/>
        <end position="517"/>
    </location>
</feature>